<organism evidence="1 2">
    <name type="scientific">Corchorus capsularis</name>
    <name type="common">Jute</name>
    <dbReference type="NCBI Taxonomy" id="210143"/>
    <lineage>
        <taxon>Eukaryota</taxon>
        <taxon>Viridiplantae</taxon>
        <taxon>Streptophyta</taxon>
        <taxon>Embryophyta</taxon>
        <taxon>Tracheophyta</taxon>
        <taxon>Spermatophyta</taxon>
        <taxon>Magnoliopsida</taxon>
        <taxon>eudicotyledons</taxon>
        <taxon>Gunneridae</taxon>
        <taxon>Pentapetalae</taxon>
        <taxon>rosids</taxon>
        <taxon>malvids</taxon>
        <taxon>Malvales</taxon>
        <taxon>Malvaceae</taxon>
        <taxon>Grewioideae</taxon>
        <taxon>Apeibeae</taxon>
        <taxon>Corchorus</taxon>
    </lineage>
</organism>
<dbReference type="EMBL" id="AWWV01006931">
    <property type="protein sequence ID" value="OMO99142.1"/>
    <property type="molecule type" value="Genomic_DNA"/>
</dbReference>
<dbReference type="Proteomes" id="UP000188268">
    <property type="component" value="Unassembled WGS sequence"/>
</dbReference>
<protein>
    <submittedName>
        <fullName evidence="1">Uncharacterized protein</fullName>
    </submittedName>
</protein>
<reference evidence="1 2" key="1">
    <citation type="submission" date="2013-09" db="EMBL/GenBank/DDBJ databases">
        <title>Corchorus capsularis genome sequencing.</title>
        <authorList>
            <person name="Alam M."/>
            <person name="Haque M.S."/>
            <person name="Islam M.S."/>
            <person name="Emdad E.M."/>
            <person name="Islam M.M."/>
            <person name="Ahmed B."/>
            <person name="Halim A."/>
            <person name="Hossen Q.M.M."/>
            <person name="Hossain M.Z."/>
            <person name="Ahmed R."/>
            <person name="Khan M.M."/>
            <person name="Islam R."/>
            <person name="Rashid M.M."/>
            <person name="Khan S.A."/>
            <person name="Rahman M.S."/>
            <person name="Alam M."/>
        </authorList>
    </citation>
    <scope>NUCLEOTIDE SEQUENCE [LARGE SCALE GENOMIC DNA]</scope>
    <source>
        <strain evidence="2">cv. CVL-1</strain>
        <tissue evidence="1">Whole seedling</tissue>
    </source>
</reference>
<keyword evidence="2" id="KW-1185">Reference proteome</keyword>
<accession>A0A1R3JWB1</accession>
<dbReference type="Gramene" id="OMO99142">
    <property type="protein sequence ID" value="OMO99142"/>
    <property type="gene ID" value="CCACVL1_03916"/>
</dbReference>
<comment type="caution">
    <text evidence="1">The sequence shown here is derived from an EMBL/GenBank/DDBJ whole genome shotgun (WGS) entry which is preliminary data.</text>
</comment>
<evidence type="ECO:0000313" key="1">
    <source>
        <dbReference type="EMBL" id="OMO99142.1"/>
    </source>
</evidence>
<proteinExistence type="predicted"/>
<evidence type="ECO:0000313" key="2">
    <source>
        <dbReference type="Proteomes" id="UP000188268"/>
    </source>
</evidence>
<name>A0A1R3JWB1_COCAP</name>
<gene>
    <name evidence="1" type="ORF">CCACVL1_03916</name>
</gene>
<sequence length="55" mass="6100">MADEIGNARKKIMVCLRPKAGGINWLFEVDDGYSLVMELSTEQHQAIDEIGFGAM</sequence>
<dbReference type="AlphaFoldDB" id="A0A1R3JWB1"/>